<organism evidence="1 2">
    <name type="scientific">Rangifer tarandus platyrhynchus</name>
    <name type="common">Svalbard reindeer</name>
    <dbReference type="NCBI Taxonomy" id="3082113"/>
    <lineage>
        <taxon>Eukaryota</taxon>
        <taxon>Metazoa</taxon>
        <taxon>Chordata</taxon>
        <taxon>Craniata</taxon>
        <taxon>Vertebrata</taxon>
        <taxon>Euteleostomi</taxon>
        <taxon>Mammalia</taxon>
        <taxon>Eutheria</taxon>
        <taxon>Laurasiatheria</taxon>
        <taxon>Artiodactyla</taxon>
        <taxon>Ruminantia</taxon>
        <taxon>Pecora</taxon>
        <taxon>Cervidae</taxon>
        <taxon>Odocoileinae</taxon>
        <taxon>Rangifer</taxon>
    </lineage>
</organism>
<gene>
    <name evidence="1" type="ORF">MRATA1EN22A_LOCUS7846</name>
</gene>
<reference evidence="1" key="2">
    <citation type="submission" date="2025-03" db="EMBL/GenBank/DDBJ databases">
        <authorList>
            <consortium name="ELIXIR-Norway"/>
            <consortium name="Elixir Norway"/>
        </authorList>
    </citation>
    <scope>NUCLEOTIDE SEQUENCE</scope>
</reference>
<dbReference type="Proteomes" id="UP001162501">
    <property type="component" value="Chromosome 18"/>
</dbReference>
<evidence type="ECO:0000313" key="2">
    <source>
        <dbReference type="Proteomes" id="UP001162501"/>
    </source>
</evidence>
<dbReference type="EMBL" id="OX596102">
    <property type="protein sequence ID" value="CAM9815211.1"/>
    <property type="molecule type" value="Genomic_DNA"/>
</dbReference>
<name>A0AC59YLV1_RANTA</name>
<proteinExistence type="predicted"/>
<accession>A0AC59YLV1</accession>
<evidence type="ECO:0000313" key="1">
    <source>
        <dbReference type="EMBL" id="CAM9815211.1"/>
    </source>
</evidence>
<protein>
    <submittedName>
        <fullName evidence="1">Uncharacterized protein</fullName>
    </submittedName>
</protein>
<sequence length="99" mass="10574">MQASPAFTAEQKEMNETTDQAKVTLEGAHGTADCSDESGTGSTLKHGLQDAFSSACSTQPAARAAAPTLCSRHLPFYDTKLHPPYYCHNNAFKIPLGDD</sequence>
<reference evidence="1" key="1">
    <citation type="submission" date="2023-05" db="EMBL/GenBank/DDBJ databases">
        <authorList>
            <consortium name="ELIXIR-Norway"/>
        </authorList>
    </citation>
    <scope>NUCLEOTIDE SEQUENCE</scope>
</reference>